<evidence type="ECO:0000313" key="2">
    <source>
        <dbReference type="Ensembl" id="ENSMSIP00000020077.1"/>
    </source>
</evidence>
<accession>A0A8C6HF93</accession>
<protein>
    <submittedName>
        <fullName evidence="2">Uncharacterized protein</fullName>
    </submittedName>
</protein>
<reference evidence="2" key="2">
    <citation type="submission" date="2025-09" db="UniProtKB">
        <authorList>
            <consortium name="Ensembl"/>
        </authorList>
    </citation>
    <scope>IDENTIFICATION</scope>
</reference>
<keyword evidence="1" id="KW-0812">Transmembrane</keyword>
<evidence type="ECO:0000256" key="1">
    <source>
        <dbReference type="SAM" id="Phobius"/>
    </source>
</evidence>
<feature type="transmembrane region" description="Helical" evidence="1">
    <location>
        <begin position="7"/>
        <end position="29"/>
    </location>
</feature>
<evidence type="ECO:0000313" key="3">
    <source>
        <dbReference type="Proteomes" id="UP000694415"/>
    </source>
</evidence>
<keyword evidence="3" id="KW-1185">Reference proteome</keyword>
<proteinExistence type="predicted"/>
<sequence length="173" mass="19828">MITMCHCCCFVLFVCVCIFFFILTSLLYLEVPQAALPRPPAPSVHPPKETVLLSRISTSPLLLQNHIFPGMKKETFLVKTSEDIWWASQFIRGLNPQIHFWTKNIERGLTLLKKILSYIAMNMKRDDQVVKEDGKAHQPMVRVLLLCSIKAVSAMSFSITFHRFSVVKRLDCS</sequence>
<name>A0A8C6HF93_MUSSI</name>
<dbReference type="GeneTree" id="ENSGT00910000148929"/>
<dbReference type="AlphaFoldDB" id="A0A8C6HF93"/>
<reference evidence="2" key="1">
    <citation type="submission" date="2025-08" db="UniProtKB">
        <authorList>
            <consortium name="Ensembl"/>
        </authorList>
    </citation>
    <scope>IDENTIFICATION</scope>
</reference>
<dbReference type="Proteomes" id="UP000694415">
    <property type="component" value="Unplaced"/>
</dbReference>
<keyword evidence="1" id="KW-0472">Membrane</keyword>
<organism evidence="2 3">
    <name type="scientific">Mus spicilegus</name>
    <name type="common">Mound-building mouse</name>
    <dbReference type="NCBI Taxonomy" id="10103"/>
    <lineage>
        <taxon>Eukaryota</taxon>
        <taxon>Metazoa</taxon>
        <taxon>Chordata</taxon>
        <taxon>Craniata</taxon>
        <taxon>Vertebrata</taxon>
        <taxon>Euteleostomi</taxon>
        <taxon>Mammalia</taxon>
        <taxon>Eutheria</taxon>
        <taxon>Euarchontoglires</taxon>
        <taxon>Glires</taxon>
        <taxon>Rodentia</taxon>
        <taxon>Myomorpha</taxon>
        <taxon>Muroidea</taxon>
        <taxon>Muridae</taxon>
        <taxon>Murinae</taxon>
        <taxon>Mus</taxon>
        <taxon>Mus</taxon>
    </lineage>
</organism>
<keyword evidence="1" id="KW-1133">Transmembrane helix</keyword>
<dbReference type="Ensembl" id="ENSMSIT00000025340.1">
    <property type="protein sequence ID" value="ENSMSIP00000020077.1"/>
    <property type="gene ID" value="ENSMSIG00000017050.1"/>
</dbReference>